<dbReference type="EMBL" id="CATOUU010000985">
    <property type="protein sequence ID" value="CAI9965227.1"/>
    <property type="molecule type" value="Genomic_DNA"/>
</dbReference>
<sequence length="199" mass="22779">MLFDANVQRWSSMTASCPDKLPAPCAVQNRRDETADLRDQGRSSRLRPKTSSTSKSDLTTSYASAKAKRRKETEEREVPHERTQPSRVLRNFQTSAKYQAARSQRRIRKQRVLTVTVPKVEKGRGEAQSAGEVRQTYIIFIEIFDFREKRSSSRRTQTTAAEGVFIHQSRAEAIPELFHSKSIHRINLISATSFSSRCF</sequence>
<comment type="caution">
    <text evidence="2">The sequence shown here is derived from an EMBL/GenBank/DDBJ whole genome shotgun (WGS) entry which is preliminary data.</text>
</comment>
<dbReference type="EMBL" id="CAXDID020000027">
    <property type="protein sequence ID" value="CAL5991572.1"/>
    <property type="molecule type" value="Genomic_DNA"/>
</dbReference>
<evidence type="ECO:0000313" key="3">
    <source>
        <dbReference type="EMBL" id="CAL5991572.1"/>
    </source>
</evidence>
<feature type="compositionally biased region" description="Low complexity" evidence="1">
    <location>
        <begin position="49"/>
        <end position="65"/>
    </location>
</feature>
<feature type="compositionally biased region" description="Basic and acidic residues" evidence="1">
    <location>
        <begin position="29"/>
        <end position="42"/>
    </location>
</feature>
<name>A0AA86QXU0_9EUKA</name>
<feature type="compositionally biased region" description="Basic and acidic residues" evidence="1">
    <location>
        <begin position="71"/>
        <end position="84"/>
    </location>
</feature>
<evidence type="ECO:0000256" key="1">
    <source>
        <dbReference type="SAM" id="MobiDB-lite"/>
    </source>
</evidence>
<organism evidence="2">
    <name type="scientific">Hexamita inflata</name>
    <dbReference type="NCBI Taxonomy" id="28002"/>
    <lineage>
        <taxon>Eukaryota</taxon>
        <taxon>Metamonada</taxon>
        <taxon>Diplomonadida</taxon>
        <taxon>Hexamitidae</taxon>
        <taxon>Hexamitinae</taxon>
        <taxon>Hexamita</taxon>
    </lineage>
</organism>
<gene>
    <name evidence="3" type="ORF">HINF_LOCUS12164</name>
    <name evidence="2" type="ORF">HINF_LOCUS52872</name>
</gene>
<reference evidence="2" key="1">
    <citation type="submission" date="2023-06" db="EMBL/GenBank/DDBJ databases">
        <authorList>
            <person name="Kurt Z."/>
        </authorList>
    </citation>
    <scope>NUCLEOTIDE SEQUENCE</scope>
</reference>
<keyword evidence="4" id="KW-1185">Reference proteome</keyword>
<evidence type="ECO:0000313" key="2">
    <source>
        <dbReference type="EMBL" id="CAI9965227.1"/>
    </source>
</evidence>
<dbReference type="Proteomes" id="UP001642409">
    <property type="component" value="Unassembled WGS sequence"/>
</dbReference>
<dbReference type="AlphaFoldDB" id="A0AA86QXU0"/>
<proteinExistence type="predicted"/>
<accession>A0AA86QXU0</accession>
<reference evidence="3 4" key="2">
    <citation type="submission" date="2024-07" db="EMBL/GenBank/DDBJ databases">
        <authorList>
            <person name="Akdeniz Z."/>
        </authorList>
    </citation>
    <scope>NUCLEOTIDE SEQUENCE [LARGE SCALE GENOMIC DNA]</scope>
</reference>
<protein>
    <submittedName>
        <fullName evidence="3">Hypothetical_protein</fullName>
    </submittedName>
</protein>
<feature type="region of interest" description="Disordered" evidence="1">
    <location>
        <begin position="12"/>
        <end position="86"/>
    </location>
</feature>
<evidence type="ECO:0000313" key="4">
    <source>
        <dbReference type="Proteomes" id="UP001642409"/>
    </source>
</evidence>